<keyword evidence="2" id="KW-1185">Reference proteome</keyword>
<dbReference type="PANTHER" id="PTHR45958">
    <property type="entry name" value="RING-TYPE E3 UBIQUITIN TRANSFERASE"/>
    <property type="match status" value="1"/>
</dbReference>
<dbReference type="InterPro" id="IPR000225">
    <property type="entry name" value="Armadillo"/>
</dbReference>
<dbReference type="SMART" id="SM00185">
    <property type="entry name" value="ARM"/>
    <property type="match status" value="5"/>
</dbReference>
<dbReference type="OrthoDB" id="10064100at2759"/>
<name>A0A8T2UZP6_CERRI</name>
<protein>
    <submittedName>
        <fullName evidence="1">Uncharacterized protein</fullName>
    </submittedName>
</protein>
<gene>
    <name evidence="1" type="ORF">KP509_03G047200</name>
</gene>
<dbReference type="Gene3D" id="1.25.10.10">
    <property type="entry name" value="Leucine-rich Repeat Variant"/>
    <property type="match status" value="2"/>
</dbReference>
<accession>A0A8T2UZP6</accession>
<dbReference type="AlphaFoldDB" id="A0A8T2UZP6"/>
<dbReference type="InterPro" id="IPR052608">
    <property type="entry name" value="U-box_domain_protein"/>
</dbReference>
<dbReference type="Proteomes" id="UP000825935">
    <property type="component" value="Chromosome 3"/>
</dbReference>
<dbReference type="PANTHER" id="PTHR45958:SF6">
    <property type="entry name" value="U-BOX DOMAIN-CONTAINING PROTEIN 43"/>
    <property type="match status" value="1"/>
</dbReference>
<sequence>MAVNGRLQPLLRRLVEAGNDEVRLEMATFLSELVLSREGKEKAAKLGGRTLVDMLDSGYLAGREAALKCLCQLSSLEGNGKTLAEIGILQPLIRDLFVVGMNQLPMKLKEVAATTLANIVNSGIDLEKIPIDADGNTLVSESVLHNLLHLISNTGPAIEIKLLQVLVALASSARASGQVISAIKSSGAIVSLIQFLEAPQKELRGNSVKLLYHLCSQMGQEVADGLRIATGQLSTLVRLIGHNGVSEEQASAARLLANLPVRDTQLTRALLDEGALPIVVNQLNEMNQGIPRVGAARFVNEYKEGLVGILSRFTSLLSDIKVLNLAQEYDLTTMFTNFLNTVGIDGILHASAEALANLSVYSRELSAEPVVTPPKGCFAPFLRKPPKKPSGLCMVHGGICSAKQSFCLLEAKAVLPLVACLEHPDVRVVESCLRALLTLIIDRENLQGGIQALRNADAVQPIIEIMKEHKTELLRQRAVTAVERLLRNEDLAKYIVLDPNVHTALIEAFKYGSNNTRHVAEKALQCLNKIPQFSGVYQTQRF</sequence>
<dbReference type="SUPFAM" id="SSF48371">
    <property type="entry name" value="ARM repeat"/>
    <property type="match status" value="1"/>
</dbReference>
<comment type="caution">
    <text evidence="1">The sequence shown here is derived from an EMBL/GenBank/DDBJ whole genome shotgun (WGS) entry which is preliminary data.</text>
</comment>
<organism evidence="1 2">
    <name type="scientific">Ceratopteris richardii</name>
    <name type="common">Triangle waterfern</name>
    <dbReference type="NCBI Taxonomy" id="49495"/>
    <lineage>
        <taxon>Eukaryota</taxon>
        <taxon>Viridiplantae</taxon>
        <taxon>Streptophyta</taxon>
        <taxon>Embryophyta</taxon>
        <taxon>Tracheophyta</taxon>
        <taxon>Polypodiopsida</taxon>
        <taxon>Polypodiidae</taxon>
        <taxon>Polypodiales</taxon>
        <taxon>Pteridineae</taxon>
        <taxon>Pteridaceae</taxon>
        <taxon>Parkerioideae</taxon>
        <taxon>Ceratopteris</taxon>
    </lineage>
</organism>
<dbReference type="InterPro" id="IPR016024">
    <property type="entry name" value="ARM-type_fold"/>
</dbReference>
<reference evidence="1" key="1">
    <citation type="submission" date="2021-08" db="EMBL/GenBank/DDBJ databases">
        <title>WGS assembly of Ceratopteris richardii.</title>
        <authorList>
            <person name="Marchant D.B."/>
            <person name="Chen G."/>
            <person name="Jenkins J."/>
            <person name="Shu S."/>
            <person name="Leebens-Mack J."/>
            <person name="Grimwood J."/>
            <person name="Schmutz J."/>
            <person name="Soltis P."/>
            <person name="Soltis D."/>
            <person name="Chen Z.-H."/>
        </authorList>
    </citation>
    <scope>NUCLEOTIDE SEQUENCE</scope>
    <source>
        <strain evidence="1">Whitten #5841</strain>
        <tissue evidence="1">Leaf</tissue>
    </source>
</reference>
<dbReference type="InterPro" id="IPR011989">
    <property type="entry name" value="ARM-like"/>
</dbReference>
<dbReference type="OMA" id="FKECSDT"/>
<proteinExistence type="predicted"/>
<evidence type="ECO:0000313" key="1">
    <source>
        <dbReference type="EMBL" id="KAH7441647.1"/>
    </source>
</evidence>
<evidence type="ECO:0000313" key="2">
    <source>
        <dbReference type="Proteomes" id="UP000825935"/>
    </source>
</evidence>
<dbReference type="EMBL" id="CM035408">
    <property type="protein sequence ID" value="KAH7441647.1"/>
    <property type="molecule type" value="Genomic_DNA"/>
</dbReference>